<name>A0ABD4ZXP6_ENTGA</name>
<dbReference type="RefSeq" id="WP_167757192.1">
    <property type="nucleotide sequence ID" value="NZ_CAJSZC010000007.1"/>
</dbReference>
<gene>
    <name evidence="1" type="ORF">QRX88_16890</name>
</gene>
<evidence type="ECO:0008006" key="3">
    <source>
        <dbReference type="Google" id="ProtNLM"/>
    </source>
</evidence>
<comment type="caution">
    <text evidence="1">The sequence shown here is derived from an EMBL/GenBank/DDBJ whole genome shotgun (WGS) entry which is preliminary data.</text>
</comment>
<proteinExistence type="predicted"/>
<organism evidence="1 2">
    <name type="scientific">Enterococcus gallinarum</name>
    <dbReference type="NCBI Taxonomy" id="1353"/>
    <lineage>
        <taxon>Bacteria</taxon>
        <taxon>Bacillati</taxon>
        <taxon>Bacillota</taxon>
        <taxon>Bacilli</taxon>
        <taxon>Lactobacillales</taxon>
        <taxon>Enterococcaceae</taxon>
        <taxon>Enterococcus</taxon>
    </lineage>
</organism>
<dbReference type="EMBL" id="JASUBT010000017">
    <property type="protein sequence ID" value="MDL4937381.1"/>
    <property type="molecule type" value="Genomic_DNA"/>
</dbReference>
<protein>
    <recommendedName>
        <fullName evidence="3">Transcriptional regulator</fullName>
    </recommendedName>
</protein>
<dbReference type="AlphaFoldDB" id="A0ABD4ZXP6"/>
<evidence type="ECO:0000313" key="1">
    <source>
        <dbReference type="EMBL" id="MDL4937381.1"/>
    </source>
</evidence>
<reference evidence="1 2" key="1">
    <citation type="submission" date="2023-06" db="EMBL/GenBank/DDBJ databases">
        <title>Acute promotion of culturable opportunistic pathogens and persistent increase of antibiotic resistance following antibiotic exposure in mouse gut microbiota.</title>
        <authorList>
            <person name="Li L."/>
            <person name="Wang B."/>
            <person name="Sun Y."/>
            <person name="Wang M."/>
            <person name="Xu H."/>
        </authorList>
    </citation>
    <scope>NUCLEOTIDE SEQUENCE [LARGE SCALE GENOMIC DNA]</scope>
    <source>
        <strain evidence="1 2">CRI2_2</strain>
    </source>
</reference>
<sequence>MKQKERSKIALLRSLCQKKPELMICELAELIEAPIEKTFFWIKEYNLPYHWKLNCLTG</sequence>
<dbReference type="Proteomes" id="UP001241571">
    <property type="component" value="Unassembled WGS sequence"/>
</dbReference>
<evidence type="ECO:0000313" key="2">
    <source>
        <dbReference type="Proteomes" id="UP001241571"/>
    </source>
</evidence>
<accession>A0ABD4ZXP6</accession>